<dbReference type="AlphaFoldDB" id="A0A7C0WS01"/>
<sequence>MKTRKIRKNSPKNQMHRRFFRIIIVFCAVSAAFFIITQKRKKPVVKPLALQKGKSWSGIIFKKVTVILPLSGPFTQEGIAAKRGIDLAVAHRNSVEKNVLAIRFVDWSKTPIDTLTKHSSPDTLYLVHMPCKTLFDFASVHKGSIIIAPATSNEILTKLPNVQSLIGTEGDEGCFVARLFLSLSKKTSIGIIVNDTEYGEVIFRAYRNAIGEQGESIPYIKWKEVKEKELDTFLKQGLKLLWLCGDPEWIITNYTKIKARGYRGFFLVPRLMDYYFTSEIPKGDIKNFIFLRPYTTDFPSEENKSFLELYRHKYLDNPNWVAAVFYDAMNLIIKASENRGTSTIVYYGVSGRYRWDRNGIKGNAFHLAVFRNGLFTTADLNALTVSRHSFSGKLK</sequence>
<comment type="caution">
    <text evidence="2">The sequence shown here is derived from an EMBL/GenBank/DDBJ whole genome shotgun (WGS) entry which is preliminary data.</text>
</comment>
<dbReference type="InterPro" id="IPR028082">
    <property type="entry name" value="Peripla_BP_I"/>
</dbReference>
<accession>A0A7C0WS01</accession>
<evidence type="ECO:0000313" key="2">
    <source>
        <dbReference type="EMBL" id="HDL89929.1"/>
    </source>
</evidence>
<keyword evidence="1" id="KW-1133">Transmembrane helix</keyword>
<keyword evidence="1" id="KW-0812">Transmembrane</keyword>
<dbReference type="Proteomes" id="UP000886355">
    <property type="component" value="Unassembled WGS sequence"/>
</dbReference>
<organism evidence="2">
    <name type="scientific">Thermodesulforhabdus norvegica</name>
    <dbReference type="NCBI Taxonomy" id="39841"/>
    <lineage>
        <taxon>Bacteria</taxon>
        <taxon>Pseudomonadati</taxon>
        <taxon>Thermodesulfobacteriota</taxon>
        <taxon>Syntrophobacteria</taxon>
        <taxon>Syntrophobacterales</taxon>
        <taxon>Thermodesulforhabdaceae</taxon>
        <taxon>Thermodesulforhabdus</taxon>
    </lineage>
</organism>
<keyword evidence="1" id="KW-0472">Membrane</keyword>
<protein>
    <submittedName>
        <fullName evidence="2">Amino acid ABC transporter substrate-binding protein</fullName>
    </submittedName>
</protein>
<proteinExistence type="predicted"/>
<evidence type="ECO:0000256" key="1">
    <source>
        <dbReference type="SAM" id="Phobius"/>
    </source>
</evidence>
<name>A0A7C0WS01_9BACT</name>
<reference evidence="2" key="1">
    <citation type="journal article" date="2020" name="mSystems">
        <title>Genome- and Community-Level Interaction Insights into Carbon Utilization and Element Cycling Functions of Hydrothermarchaeota in Hydrothermal Sediment.</title>
        <authorList>
            <person name="Zhou Z."/>
            <person name="Liu Y."/>
            <person name="Xu W."/>
            <person name="Pan J."/>
            <person name="Luo Z.H."/>
            <person name="Li M."/>
        </authorList>
    </citation>
    <scope>NUCLEOTIDE SEQUENCE [LARGE SCALE GENOMIC DNA]</scope>
    <source>
        <strain evidence="2">HyVt-19</strain>
    </source>
</reference>
<feature type="transmembrane region" description="Helical" evidence="1">
    <location>
        <begin position="20"/>
        <end position="37"/>
    </location>
</feature>
<dbReference type="SUPFAM" id="SSF53822">
    <property type="entry name" value="Periplasmic binding protein-like I"/>
    <property type="match status" value="1"/>
</dbReference>
<dbReference type="Gene3D" id="3.40.50.2300">
    <property type="match status" value="2"/>
</dbReference>
<gene>
    <name evidence="2" type="ORF">ENG14_03395</name>
</gene>
<dbReference type="EMBL" id="DQZW01000158">
    <property type="protein sequence ID" value="HDL89929.1"/>
    <property type="molecule type" value="Genomic_DNA"/>
</dbReference>